<keyword evidence="7" id="KW-0547">Nucleotide-binding</keyword>
<keyword evidence="10" id="KW-0132">Cell division</keyword>
<keyword evidence="8" id="KW-0812">Transmembrane</keyword>
<dbReference type="GO" id="GO:0046872">
    <property type="term" value="F:metal ion binding"/>
    <property type="evidence" value="ECO:0007669"/>
    <property type="project" value="UniProtKB-KW"/>
</dbReference>
<dbReference type="EMBL" id="CACVAW010000067">
    <property type="protein sequence ID" value="CAA6815491.1"/>
    <property type="molecule type" value="Genomic_DNA"/>
</dbReference>
<evidence type="ECO:0000256" key="3">
    <source>
        <dbReference type="ARBA" id="ARBA00022723"/>
    </source>
</evidence>
<dbReference type="GO" id="GO:0030163">
    <property type="term" value="P:protein catabolic process"/>
    <property type="evidence" value="ECO:0007669"/>
    <property type="project" value="TreeGrafter"/>
</dbReference>
<evidence type="ECO:0000256" key="5">
    <source>
        <dbReference type="ARBA" id="ARBA00022833"/>
    </source>
</evidence>
<evidence type="ECO:0000256" key="4">
    <source>
        <dbReference type="ARBA" id="ARBA00022801"/>
    </source>
</evidence>
<keyword evidence="6" id="KW-0482">Metalloprotease</keyword>
<dbReference type="InterPro" id="IPR001270">
    <property type="entry name" value="ClpA/B"/>
</dbReference>
<comment type="similarity">
    <text evidence="7">Belongs to the AAA ATPase family.</text>
</comment>
<keyword evidence="5" id="KW-0862">Zinc</keyword>
<dbReference type="Pfam" id="PF17862">
    <property type="entry name" value="AAA_lid_3"/>
    <property type="match status" value="1"/>
</dbReference>
<dbReference type="InterPro" id="IPR027417">
    <property type="entry name" value="P-loop_NTPase"/>
</dbReference>
<dbReference type="Gene3D" id="3.40.50.300">
    <property type="entry name" value="P-loop containing nucleotide triphosphate hydrolases"/>
    <property type="match status" value="1"/>
</dbReference>
<gene>
    <name evidence="10" type="ORF">HELGO_WM9052</name>
</gene>
<dbReference type="GO" id="GO:0051301">
    <property type="term" value="P:cell division"/>
    <property type="evidence" value="ECO:0007669"/>
    <property type="project" value="UniProtKB-KW"/>
</dbReference>
<evidence type="ECO:0000256" key="2">
    <source>
        <dbReference type="ARBA" id="ARBA00022670"/>
    </source>
</evidence>
<evidence type="ECO:0000256" key="8">
    <source>
        <dbReference type="SAM" id="Phobius"/>
    </source>
</evidence>
<dbReference type="GO" id="GO:0016887">
    <property type="term" value="F:ATP hydrolysis activity"/>
    <property type="evidence" value="ECO:0007669"/>
    <property type="project" value="InterPro"/>
</dbReference>
<keyword evidence="3" id="KW-0479">Metal-binding</keyword>
<dbReference type="Pfam" id="PF00004">
    <property type="entry name" value="AAA"/>
    <property type="match status" value="1"/>
</dbReference>
<dbReference type="InterPro" id="IPR037219">
    <property type="entry name" value="Peptidase_M41-like"/>
</dbReference>
<proteinExistence type="inferred from homology"/>
<organism evidence="10">
    <name type="scientific">uncultured Campylobacterales bacterium</name>
    <dbReference type="NCBI Taxonomy" id="352960"/>
    <lineage>
        <taxon>Bacteria</taxon>
        <taxon>Pseudomonadati</taxon>
        <taxon>Campylobacterota</taxon>
        <taxon>Epsilonproteobacteria</taxon>
        <taxon>Campylobacterales</taxon>
        <taxon>environmental samples</taxon>
    </lineage>
</organism>
<feature type="transmembrane region" description="Helical" evidence="8">
    <location>
        <begin position="6"/>
        <end position="25"/>
    </location>
</feature>
<dbReference type="InterPro" id="IPR003959">
    <property type="entry name" value="ATPase_AAA_core"/>
</dbReference>
<keyword evidence="10" id="KW-0131">Cell cycle</keyword>
<keyword evidence="8" id="KW-1133">Transmembrane helix</keyword>
<keyword evidence="4 10" id="KW-0378">Hydrolase</keyword>
<dbReference type="GO" id="GO:0004222">
    <property type="term" value="F:metalloendopeptidase activity"/>
    <property type="evidence" value="ECO:0007669"/>
    <property type="project" value="InterPro"/>
</dbReference>
<evidence type="ECO:0000256" key="7">
    <source>
        <dbReference type="RuleBase" id="RU003651"/>
    </source>
</evidence>
<dbReference type="PRINTS" id="PR00300">
    <property type="entry name" value="CLPPROTEASEA"/>
</dbReference>
<evidence type="ECO:0000256" key="1">
    <source>
        <dbReference type="ARBA" id="ARBA00001947"/>
    </source>
</evidence>
<dbReference type="GO" id="GO:0006508">
    <property type="term" value="P:proteolysis"/>
    <property type="evidence" value="ECO:0007669"/>
    <property type="project" value="UniProtKB-KW"/>
</dbReference>
<dbReference type="Gene3D" id="1.10.8.60">
    <property type="match status" value="1"/>
</dbReference>
<keyword evidence="8" id="KW-0472">Membrane</keyword>
<keyword evidence="2" id="KW-0645">Protease</keyword>
<evidence type="ECO:0000313" key="10">
    <source>
        <dbReference type="EMBL" id="CAA6815491.1"/>
    </source>
</evidence>
<dbReference type="InterPro" id="IPR003960">
    <property type="entry name" value="ATPase_AAA_CS"/>
</dbReference>
<dbReference type="CDD" id="cd19501">
    <property type="entry name" value="RecA-like_FtsH"/>
    <property type="match status" value="1"/>
</dbReference>
<keyword evidence="7" id="KW-0067">ATP-binding</keyword>
<dbReference type="SUPFAM" id="SSF140990">
    <property type="entry name" value="FtsH protease domain-like"/>
    <property type="match status" value="1"/>
</dbReference>
<dbReference type="EC" id="3.4.24.-" evidence="10"/>
<dbReference type="InterPro" id="IPR041569">
    <property type="entry name" value="AAA_lid_3"/>
</dbReference>
<feature type="transmembrane region" description="Helical" evidence="8">
    <location>
        <begin position="91"/>
        <end position="108"/>
    </location>
</feature>
<reference evidence="10" key="1">
    <citation type="submission" date="2020-01" db="EMBL/GenBank/DDBJ databases">
        <authorList>
            <person name="Meier V. D."/>
            <person name="Meier V D."/>
        </authorList>
    </citation>
    <scope>NUCLEOTIDE SEQUENCE</scope>
    <source>
        <strain evidence="10">HLG_WM_MAG_12</strain>
    </source>
</reference>
<dbReference type="GO" id="GO:0005524">
    <property type="term" value="F:ATP binding"/>
    <property type="evidence" value="ECO:0007669"/>
    <property type="project" value="UniProtKB-KW"/>
</dbReference>
<dbReference type="SMART" id="SM00382">
    <property type="entry name" value="AAA"/>
    <property type="match status" value="1"/>
</dbReference>
<dbReference type="GO" id="GO:0005886">
    <property type="term" value="C:plasma membrane"/>
    <property type="evidence" value="ECO:0007669"/>
    <property type="project" value="TreeGrafter"/>
</dbReference>
<protein>
    <submittedName>
        <fullName evidence="10">Cell division protein FtsH (EC)</fullName>
        <ecNumber evidence="10">3.4.24.-</ecNumber>
    </submittedName>
</protein>
<dbReference type="PANTHER" id="PTHR23076">
    <property type="entry name" value="METALLOPROTEASE M41 FTSH"/>
    <property type="match status" value="1"/>
</dbReference>
<dbReference type="AlphaFoldDB" id="A0A6S6T406"/>
<feature type="domain" description="AAA+ ATPase" evidence="9">
    <location>
        <begin position="176"/>
        <end position="312"/>
    </location>
</feature>
<name>A0A6S6T406_9BACT</name>
<comment type="cofactor">
    <cofactor evidence="1">
        <name>Zn(2+)</name>
        <dbReference type="ChEBI" id="CHEBI:29105"/>
    </cofactor>
</comment>
<dbReference type="SUPFAM" id="SSF52540">
    <property type="entry name" value="P-loop containing nucleoside triphosphate hydrolases"/>
    <property type="match status" value="1"/>
</dbReference>
<dbReference type="GO" id="GO:0004176">
    <property type="term" value="F:ATP-dependent peptidase activity"/>
    <property type="evidence" value="ECO:0007669"/>
    <property type="project" value="InterPro"/>
</dbReference>
<sequence length="533" mass="60994">MFNKKLIITAVSFVILLSLILFGIMRDNTKSIDFSTYTQLLQNNEFKEALIVDEYVLLKTDTVMYKVDKELINTNDLWSKVPIKYIKHKESFPWIYLAIFGVLLYYIYRYKNKIYKHSRELSKNTINQITNTSIKPIKTDTKFQDIAGIDNIKEELLEIVDFLNNPNKYKKFGVKLPRGVLFVGPPGVGKTMLASALANEANVPFYYQNGASFVQIYVGMGAKRVKELFETANKNSPAIIFIDEIDAVGKARGANRSDEREATLNQLLTQMDGFDNNSKVIVVAATNNIGSIDEALLRPGRFDRRVFVELPNLEARTEILKIYLNNKPNDINVSNLASQTSGFSGAGLATLINEAGLLAIKQDAKIITDDIINEVKDKVLLGKVHIQNYTKKEKEIQSVYLGAKVFCLWHFGFKFSKISLFEQNLFKNESKIKSKSYISNKIKVLLSGAIAQKMIFDEYYSNTQKDYEEAKKLTAEILNIYNMKEDFKDSNVLETLQSFQKEVKSLIKQNRLTIEQIAYILQRQEYILYDEIL</sequence>
<dbReference type="PANTHER" id="PTHR23076:SF97">
    <property type="entry name" value="ATP-DEPENDENT ZINC METALLOPROTEASE YME1L1"/>
    <property type="match status" value="1"/>
</dbReference>
<dbReference type="FunFam" id="3.40.50.300:FF:002568">
    <property type="entry name" value="Cell division protein (FtsH)"/>
    <property type="match status" value="1"/>
</dbReference>
<evidence type="ECO:0000256" key="6">
    <source>
        <dbReference type="ARBA" id="ARBA00023049"/>
    </source>
</evidence>
<dbReference type="InterPro" id="IPR003593">
    <property type="entry name" value="AAA+_ATPase"/>
</dbReference>
<dbReference type="PROSITE" id="PS00674">
    <property type="entry name" value="AAA"/>
    <property type="match status" value="1"/>
</dbReference>
<evidence type="ECO:0000259" key="9">
    <source>
        <dbReference type="SMART" id="SM00382"/>
    </source>
</evidence>
<accession>A0A6S6T406</accession>
<dbReference type="Gene3D" id="1.20.58.760">
    <property type="entry name" value="Peptidase M41"/>
    <property type="match status" value="1"/>
</dbReference>